<dbReference type="EMBL" id="VFJB01000006">
    <property type="protein sequence ID" value="KAA0257886.1"/>
    <property type="molecule type" value="Genomic_DNA"/>
</dbReference>
<dbReference type="Gene3D" id="3.40.1190.10">
    <property type="entry name" value="Mur-like, catalytic domain"/>
    <property type="match status" value="1"/>
</dbReference>
<keyword evidence="11 14" id="KW-0131">Cell cycle</keyword>
<dbReference type="UniPathway" id="UPA00219"/>
<dbReference type="SUPFAM" id="SSF51984">
    <property type="entry name" value="MurCD N-terminal domain"/>
    <property type="match status" value="1"/>
</dbReference>
<evidence type="ECO:0000256" key="6">
    <source>
        <dbReference type="ARBA" id="ARBA00022618"/>
    </source>
</evidence>
<keyword evidence="19" id="KW-1185">Reference proteome</keyword>
<evidence type="ECO:0000259" key="16">
    <source>
        <dbReference type="Pfam" id="PF02875"/>
    </source>
</evidence>
<dbReference type="SUPFAM" id="SSF53244">
    <property type="entry name" value="MurD-like peptide ligases, peptide-binding domain"/>
    <property type="match status" value="1"/>
</dbReference>
<evidence type="ECO:0000256" key="14">
    <source>
        <dbReference type="HAMAP-Rule" id="MF_00046"/>
    </source>
</evidence>
<keyword evidence="5 14" id="KW-0436">Ligase</keyword>
<dbReference type="InterPro" id="IPR036615">
    <property type="entry name" value="Mur_ligase_C_dom_sf"/>
</dbReference>
<comment type="similarity">
    <text evidence="14">Belongs to the MurCDEF family.</text>
</comment>
<dbReference type="Gene3D" id="3.90.190.20">
    <property type="entry name" value="Mur ligase, C-terminal domain"/>
    <property type="match status" value="1"/>
</dbReference>
<dbReference type="AlphaFoldDB" id="A0A5A8F7M4"/>
<evidence type="ECO:0000256" key="3">
    <source>
        <dbReference type="ARBA" id="ARBA00012211"/>
    </source>
</evidence>
<evidence type="ECO:0000259" key="17">
    <source>
        <dbReference type="Pfam" id="PF08245"/>
    </source>
</evidence>
<dbReference type="InterPro" id="IPR005758">
    <property type="entry name" value="UDP-N-AcMur_Ala_ligase_MurC"/>
</dbReference>
<dbReference type="Gene3D" id="3.40.50.720">
    <property type="entry name" value="NAD(P)-binding Rossmann-like Domain"/>
    <property type="match status" value="1"/>
</dbReference>
<comment type="caution">
    <text evidence="18">The sequence shown here is derived from an EMBL/GenBank/DDBJ whole genome shotgun (WGS) entry which is preliminary data.</text>
</comment>
<dbReference type="HAMAP" id="MF_00046">
    <property type="entry name" value="MurC"/>
    <property type="match status" value="1"/>
</dbReference>
<dbReference type="Pfam" id="PF02875">
    <property type="entry name" value="Mur_ligase_C"/>
    <property type="match status" value="1"/>
</dbReference>
<evidence type="ECO:0000256" key="1">
    <source>
        <dbReference type="ARBA" id="ARBA00004496"/>
    </source>
</evidence>
<feature type="domain" description="Mur ligase C-terminal" evidence="16">
    <location>
        <begin position="311"/>
        <end position="442"/>
    </location>
</feature>
<keyword evidence="7 14" id="KW-0547">Nucleotide-binding</keyword>
<evidence type="ECO:0000313" key="18">
    <source>
        <dbReference type="EMBL" id="KAA0257886.1"/>
    </source>
</evidence>
<comment type="subcellular location">
    <subcellularLocation>
        <location evidence="1 14">Cytoplasm</location>
    </subcellularLocation>
</comment>
<dbReference type="Pfam" id="PF01225">
    <property type="entry name" value="Mur_ligase"/>
    <property type="match status" value="1"/>
</dbReference>
<evidence type="ECO:0000313" key="19">
    <source>
        <dbReference type="Proteomes" id="UP000322876"/>
    </source>
</evidence>
<comment type="catalytic activity">
    <reaction evidence="13 14">
        <text>UDP-N-acetyl-alpha-D-muramate + L-alanine + ATP = UDP-N-acetyl-alpha-D-muramoyl-L-alanine + ADP + phosphate + H(+)</text>
        <dbReference type="Rhea" id="RHEA:23372"/>
        <dbReference type="ChEBI" id="CHEBI:15378"/>
        <dbReference type="ChEBI" id="CHEBI:30616"/>
        <dbReference type="ChEBI" id="CHEBI:43474"/>
        <dbReference type="ChEBI" id="CHEBI:57972"/>
        <dbReference type="ChEBI" id="CHEBI:70757"/>
        <dbReference type="ChEBI" id="CHEBI:83898"/>
        <dbReference type="ChEBI" id="CHEBI:456216"/>
        <dbReference type="EC" id="6.3.2.8"/>
    </reaction>
</comment>
<evidence type="ECO:0000256" key="9">
    <source>
        <dbReference type="ARBA" id="ARBA00022960"/>
    </source>
</evidence>
<dbReference type="GO" id="GO:0071555">
    <property type="term" value="P:cell wall organization"/>
    <property type="evidence" value="ECO:0007669"/>
    <property type="project" value="UniProtKB-KW"/>
</dbReference>
<dbReference type="Pfam" id="PF08245">
    <property type="entry name" value="Mur_ligase_M"/>
    <property type="match status" value="1"/>
</dbReference>
<evidence type="ECO:0000256" key="4">
    <source>
        <dbReference type="ARBA" id="ARBA00022490"/>
    </source>
</evidence>
<dbReference type="GO" id="GO:0008360">
    <property type="term" value="P:regulation of cell shape"/>
    <property type="evidence" value="ECO:0007669"/>
    <property type="project" value="UniProtKB-KW"/>
</dbReference>
<evidence type="ECO:0000256" key="11">
    <source>
        <dbReference type="ARBA" id="ARBA00023306"/>
    </source>
</evidence>
<accession>A0A5A8F7M4</accession>
<dbReference type="InterPro" id="IPR004101">
    <property type="entry name" value="Mur_ligase_C"/>
</dbReference>
<keyword evidence="4 14" id="KW-0963">Cytoplasm</keyword>
<reference evidence="18 19" key="1">
    <citation type="submission" date="2019-06" db="EMBL/GenBank/DDBJ databases">
        <title>Genomic insights into carbon and energy metabolism of Deferribacter autotrophicus revealed new metabolic traits in the phylum Deferribacteres.</title>
        <authorList>
            <person name="Slobodkin A.I."/>
            <person name="Slobodkina G.B."/>
            <person name="Allioux M."/>
            <person name="Alain K."/>
            <person name="Jebbar M."/>
            <person name="Shadrin V."/>
            <person name="Kublanov I.V."/>
            <person name="Toshchakov S.V."/>
            <person name="Bonch-Osmolovskaya E.A."/>
        </authorList>
    </citation>
    <scope>NUCLEOTIDE SEQUENCE [LARGE SCALE GENOMIC DNA]</scope>
    <source>
        <strain evidence="18 19">SL50</strain>
    </source>
</reference>
<evidence type="ECO:0000256" key="5">
    <source>
        <dbReference type="ARBA" id="ARBA00022598"/>
    </source>
</evidence>
<feature type="binding site" evidence="14">
    <location>
        <begin position="112"/>
        <end position="118"/>
    </location>
    <ligand>
        <name>ATP</name>
        <dbReference type="ChEBI" id="CHEBI:30616"/>
    </ligand>
</feature>
<comment type="pathway">
    <text evidence="2 14">Cell wall biogenesis; peptidoglycan biosynthesis.</text>
</comment>
<feature type="domain" description="Mur ligase N-terminal catalytic" evidence="15">
    <location>
        <begin position="7"/>
        <end position="105"/>
    </location>
</feature>
<keyword evidence="6 14" id="KW-0132">Cell division</keyword>
<sequence>MFGKVRKVHFIGIGGIGMSGIAEVLHNLGLEVTGSDLNDGANVKRLRELGIKVFIGHTKENIKDADVVVYSSAVRDDNPEILAAKDMHLPVIKRGEMLAELTRLKRSITVSGSHGKTTTTSMIAHIFMEAGFDPTVVVGGRLNKTNKNAMLGTGNYLICESDESDKSFLLLYPTVNVVTNIDLEHLDTYKDLDEIKEAFVEYCNKVPFYGLNVLCIEDKNVVDIIPRIEKRFQTYGFKGSADIRGYNVEKIGFGTKFDVSVLGNRAGEISLHIPGLHNVLNALAAVAVAVEFEIDFAVIKKALESFEGVQRRLSIRYCDEKRTVIDDYGHHPTEIRATLKSIKDAFPEHKLYTIFQPHRYSRTKLLFDEFSSAFFDTDVLIVTDIYPASEMPIEGVDSKKLVENIKEHGLKEVYQINDINEIIKVIEDKNDFPQIILTLGAGNITEYSYKIANYFRGAADE</sequence>
<dbReference type="InterPro" id="IPR013221">
    <property type="entry name" value="Mur_ligase_cen"/>
</dbReference>
<dbReference type="InterPro" id="IPR036565">
    <property type="entry name" value="Mur-like_cat_sf"/>
</dbReference>
<evidence type="ECO:0000256" key="7">
    <source>
        <dbReference type="ARBA" id="ARBA00022741"/>
    </source>
</evidence>
<feature type="domain" description="Mur ligase central" evidence="17">
    <location>
        <begin position="110"/>
        <end position="289"/>
    </location>
</feature>
<organism evidence="18 19">
    <name type="scientific">Deferribacter autotrophicus</name>
    <dbReference type="NCBI Taxonomy" id="500465"/>
    <lineage>
        <taxon>Bacteria</taxon>
        <taxon>Pseudomonadati</taxon>
        <taxon>Deferribacterota</taxon>
        <taxon>Deferribacteres</taxon>
        <taxon>Deferribacterales</taxon>
        <taxon>Deferribacteraceae</taxon>
        <taxon>Deferribacter</taxon>
    </lineage>
</organism>
<evidence type="ECO:0000256" key="2">
    <source>
        <dbReference type="ARBA" id="ARBA00004752"/>
    </source>
</evidence>
<keyword evidence="9 14" id="KW-0133">Cell shape</keyword>
<dbReference type="Proteomes" id="UP000322876">
    <property type="component" value="Unassembled WGS sequence"/>
</dbReference>
<evidence type="ECO:0000256" key="8">
    <source>
        <dbReference type="ARBA" id="ARBA00022840"/>
    </source>
</evidence>
<keyword evidence="10 14" id="KW-0573">Peptidoglycan synthesis</keyword>
<protein>
    <recommendedName>
        <fullName evidence="3 14">UDP-N-acetylmuramate--L-alanine ligase</fullName>
        <ecNumber evidence="3 14">6.3.2.8</ecNumber>
    </recommendedName>
    <alternativeName>
        <fullName evidence="14">UDP-N-acetylmuramoyl-L-alanine synthetase</fullName>
    </alternativeName>
</protein>
<dbReference type="SUPFAM" id="SSF53623">
    <property type="entry name" value="MurD-like peptide ligases, catalytic domain"/>
    <property type="match status" value="1"/>
</dbReference>
<dbReference type="RefSeq" id="WP_149266860.1">
    <property type="nucleotide sequence ID" value="NZ_VFJB01000006.1"/>
</dbReference>
<evidence type="ECO:0000256" key="12">
    <source>
        <dbReference type="ARBA" id="ARBA00023316"/>
    </source>
</evidence>
<keyword evidence="12 14" id="KW-0961">Cell wall biogenesis/degradation</keyword>
<dbReference type="GO" id="GO:0005524">
    <property type="term" value="F:ATP binding"/>
    <property type="evidence" value="ECO:0007669"/>
    <property type="project" value="UniProtKB-UniRule"/>
</dbReference>
<dbReference type="InterPro" id="IPR000713">
    <property type="entry name" value="Mur_ligase_N"/>
</dbReference>
<gene>
    <name evidence="14" type="primary">murC</name>
    <name evidence="18" type="ORF">FHQ18_08965</name>
</gene>
<proteinExistence type="inferred from homology"/>
<dbReference type="NCBIfam" id="TIGR01082">
    <property type="entry name" value="murC"/>
    <property type="match status" value="1"/>
</dbReference>
<dbReference type="PANTHER" id="PTHR43445:SF3">
    <property type="entry name" value="UDP-N-ACETYLMURAMATE--L-ALANINE LIGASE"/>
    <property type="match status" value="1"/>
</dbReference>
<dbReference type="PANTHER" id="PTHR43445">
    <property type="entry name" value="UDP-N-ACETYLMURAMATE--L-ALANINE LIGASE-RELATED"/>
    <property type="match status" value="1"/>
</dbReference>
<name>A0A5A8F7M4_9BACT</name>
<evidence type="ECO:0000256" key="13">
    <source>
        <dbReference type="ARBA" id="ARBA00047833"/>
    </source>
</evidence>
<evidence type="ECO:0000256" key="10">
    <source>
        <dbReference type="ARBA" id="ARBA00022984"/>
    </source>
</evidence>
<keyword evidence="8 14" id="KW-0067">ATP-binding</keyword>
<dbReference type="GO" id="GO:0005737">
    <property type="term" value="C:cytoplasm"/>
    <property type="evidence" value="ECO:0007669"/>
    <property type="project" value="UniProtKB-SubCell"/>
</dbReference>
<dbReference type="GO" id="GO:0009252">
    <property type="term" value="P:peptidoglycan biosynthetic process"/>
    <property type="evidence" value="ECO:0007669"/>
    <property type="project" value="UniProtKB-UniRule"/>
</dbReference>
<dbReference type="GO" id="GO:0008763">
    <property type="term" value="F:UDP-N-acetylmuramate-L-alanine ligase activity"/>
    <property type="evidence" value="ECO:0007669"/>
    <property type="project" value="UniProtKB-UniRule"/>
</dbReference>
<comment type="function">
    <text evidence="14">Cell wall formation.</text>
</comment>
<dbReference type="InterPro" id="IPR050061">
    <property type="entry name" value="MurCDEF_pg_biosynth"/>
</dbReference>
<dbReference type="EC" id="6.3.2.8" evidence="3 14"/>
<dbReference type="GO" id="GO:0051301">
    <property type="term" value="P:cell division"/>
    <property type="evidence" value="ECO:0007669"/>
    <property type="project" value="UniProtKB-KW"/>
</dbReference>
<dbReference type="OrthoDB" id="9804126at2"/>
<evidence type="ECO:0000259" key="15">
    <source>
        <dbReference type="Pfam" id="PF01225"/>
    </source>
</evidence>